<dbReference type="InterPro" id="IPR045518">
    <property type="entry name" value="2EXR"/>
</dbReference>
<keyword evidence="3" id="KW-1185">Reference proteome</keyword>
<dbReference type="OrthoDB" id="62952at2759"/>
<dbReference type="PANTHER" id="PTHR42085">
    <property type="entry name" value="F-BOX DOMAIN-CONTAINING PROTEIN"/>
    <property type="match status" value="1"/>
</dbReference>
<gene>
    <name evidence="2" type="ORF">AOQ84DRAFT_380305</name>
</gene>
<feature type="domain" description="2EXR" evidence="1">
    <location>
        <begin position="31"/>
        <end position="108"/>
    </location>
</feature>
<accession>A0A8E2ETQ6</accession>
<evidence type="ECO:0000313" key="2">
    <source>
        <dbReference type="EMBL" id="OCL04711.1"/>
    </source>
</evidence>
<dbReference type="AlphaFoldDB" id="A0A8E2ETQ6"/>
<sequence length="435" mass="50300">MTTVKAGKDLSVRFMPKQQTPTTNLSKADSFFPFLLLPLEIRYIVYSYIVPDKIVPPMREAANKMVSSKWYRPLRHDDERCCPEILRTSKEIYNEAIEEFYRNVAFQVDVTTSRLTMLSEVYTYTSTISRNARYIRSLHVIASAITHTGMVPGGEGFQLSNNALVDAYNRKLLINVLADAFRETEVLGKIQIILSDHGQRRLPNQWQAAAMWTFAPLTRLVGKQPLSIVSEDMYGDLGEILPLRAGAILLTQKNQAMEEIEQSWAAVLSEPRPLIRPTFRALIEANQWFASIAPLLDTKKRASEYRKHLVGVMVACDTGDIDTIETQCVMVNRKVLSFLRNKTEWSQQRLRGVWQNRAPVNIYPATASNERINSALRFIERETLRLEEDFYYRSSSLLRLKSSKLREDVLKLRMTQQEIYFRYNKVEDCLRRLRN</sequence>
<dbReference type="EMBL" id="KV750453">
    <property type="protein sequence ID" value="OCL04711.1"/>
    <property type="molecule type" value="Genomic_DNA"/>
</dbReference>
<name>A0A8E2ETQ6_9PEZI</name>
<dbReference type="PANTHER" id="PTHR42085:SF8">
    <property type="entry name" value="F-BOX DOMAIN-CONTAINING PROTEIN"/>
    <property type="match status" value="1"/>
</dbReference>
<evidence type="ECO:0000313" key="3">
    <source>
        <dbReference type="Proteomes" id="UP000250140"/>
    </source>
</evidence>
<dbReference type="Proteomes" id="UP000250140">
    <property type="component" value="Unassembled WGS sequence"/>
</dbReference>
<reference evidence="2 3" key="1">
    <citation type="journal article" date="2016" name="Nat. Commun.">
        <title>Ectomycorrhizal ecology is imprinted in the genome of the dominant symbiotic fungus Cenococcum geophilum.</title>
        <authorList>
            <consortium name="DOE Joint Genome Institute"/>
            <person name="Peter M."/>
            <person name="Kohler A."/>
            <person name="Ohm R.A."/>
            <person name="Kuo A."/>
            <person name="Krutzmann J."/>
            <person name="Morin E."/>
            <person name="Arend M."/>
            <person name="Barry K.W."/>
            <person name="Binder M."/>
            <person name="Choi C."/>
            <person name="Clum A."/>
            <person name="Copeland A."/>
            <person name="Grisel N."/>
            <person name="Haridas S."/>
            <person name="Kipfer T."/>
            <person name="LaButti K."/>
            <person name="Lindquist E."/>
            <person name="Lipzen A."/>
            <person name="Maire R."/>
            <person name="Meier B."/>
            <person name="Mihaltcheva S."/>
            <person name="Molinier V."/>
            <person name="Murat C."/>
            <person name="Poggeler S."/>
            <person name="Quandt C.A."/>
            <person name="Sperisen C."/>
            <person name="Tritt A."/>
            <person name="Tisserant E."/>
            <person name="Crous P.W."/>
            <person name="Henrissat B."/>
            <person name="Nehls U."/>
            <person name="Egli S."/>
            <person name="Spatafora J.W."/>
            <person name="Grigoriev I.V."/>
            <person name="Martin F.M."/>
        </authorList>
    </citation>
    <scope>NUCLEOTIDE SEQUENCE [LARGE SCALE GENOMIC DNA]</scope>
    <source>
        <strain evidence="2 3">CBS 207.34</strain>
    </source>
</reference>
<organism evidence="2 3">
    <name type="scientific">Glonium stellatum</name>
    <dbReference type="NCBI Taxonomy" id="574774"/>
    <lineage>
        <taxon>Eukaryota</taxon>
        <taxon>Fungi</taxon>
        <taxon>Dikarya</taxon>
        <taxon>Ascomycota</taxon>
        <taxon>Pezizomycotina</taxon>
        <taxon>Dothideomycetes</taxon>
        <taxon>Pleosporomycetidae</taxon>
        <taxon>Gloniales</taxon>
        <taxon>Gloniaceae</taxon>
        <taxon>Glonium</taxon>
    </lineage>
</organism>
<protein>
    <recommendedName>
        <fullName evidence="1">2EXR domain-containing protein</fullName>
    </recommendedName>
</protein>
<proteinExistence type="predicted"/>
<dbReference type="Pfam" id="PF20150">
    <property type="entry name" value="2EXR"/>
    <property type="match status" value="1"/>
</dbReference>
<dbReference type="InterPro" id="IPR038883">
    <property type="entry name" value="AN11006-like"/>
</dbReference>
<evidence type="ECO:0000259" key="1">
    <source>
        <dbReference type="Pfam" id="PF20150"/>
    </source>
</evidence>